<comment type="caution">
    <text evidence="2">The sequence shown here is derived from an EMBL/GenBank/DDBJ whole genome shotgun (WGS) entry which is preliminary data.</text>
</comment>
<dbReference type="CDD" id="cd07043">
    <property type="entry name" value="STAS_anti-anti-sigma_factors"/>
    <property type="match status" value="1"/>
</dbReference>
<dbReference type="InterPro" id="IPR058548">
    <property type="entry name" value="MlaB-like_STAS"/>
</dbReference>
<dbReference type="EMBL" id="JBHYPX010000067">
    <property type="protein sequence ID" value="MFE1355762.1"/>
    <property type="molecule type" value="Genomic_DNA"/>
</dbReference>
<organism evidence="2 3">
    <name type="scientific">Kitasatospora phosalacinea</name>
    <dbReference type="NCBI Taxonomy" id="2065"/>
    <lineage>
        <taxon>Bacteria</taxon>
        <taxon>Bacillati</taxon>
        <taxon>Actinomycetota</taxon>
        <taxon>Actinomycetes</taxon>
        <taxon>Kitasatosporales</taxon>
        <taxon>Streptomycetaceae</taxon>
        <taxon>Kitasatospora</taxon>
    </lineage>
</organism>
<evidence type="ECO:0000313" key="3">
    <source>
        <dbReference type="Proteomes" id="UP001599542"/>
    </source>
</evidence>
<dbReference type="InterPro" id="IPR036513">
    <property type="entry name" value="STAS_dom_sf"/>
</dbReference>
<sequence length="107" mass="11613">MSTDPGPGPRTVSVLVEGELDHESCEELVRAVTVHLAARPQVEVLRLDCAGMSLCDSMGLSALLQIRRDVDAAGGRLRLDHRPAHLDRLLHLTGTADYLLADRPDHA</sequence>
<feature type="domain" description="STAS" evidence="1">
    <location>
        <begin position="16"/>
        <end position="107"/>
    </location>
</feature>
<protein>
    <submittedName>
        <fullName evidence="2">STAS domain-containing protein</fullName>
    </submittedName>
</protein>
<dbReference type="Pfam" id="PF13466">
    <property type="entry name" value="STAS_2"/>
    <property type="match status" value="1"/>
</dbReference>
<accession>A0ABW6GSM2</accession>
<keyword evidence="3" id="KW-1185">Reference proteome</keyword>
<gene>
    <name evidence="2" type="ORF">ACFW6T_27680</name>
</gene>
<dbReference type="SUPFAM" id="SSF52091">
    <property type="entry name" value="SpoIIaa-like"/>
    <property type="match status" value="1"/>
</dbReference>
<dbReference type="PROSITE" id="PS50801">
    <property type="entry name" value="STAS"/>
    <property type="match status" value="1"/>
</dbReference>
<evidence type="ECO:0000313" key="2">
    <source>
        <dbReference type="EMBL" id="MFE1355762.1"/>
    </source>
</evidence>
<name>A0ABW6GSM2_9ACTN</name>
<dbReference type="Proteomes" id="UP001599542">
    <property type="component" value="Unassembled WGS sequence"/>
</dbReference>
<dbReference type="RefSeq" id="WP_380315623.1">
    <property type="nucleotide sequence ID" value="NZ_JBHYPW010000001.1"/>
</dbReference>
<reference evidence="2 3" key="1">
    <citation type="submission" date="2024-09" db="EMBL/GenBank/DDBJ databases">
        <title>The Natural Products Discovery Center: Release of the First 8490 Sequenced Strains for Exploring Actinobacteria Biosynthetic Diversity.</title>
        <authorList>
            <person name="Kalkreuter E."/>
            <person name="Kautsar S.A."/>
            <person name="Yang D."/>
            <person name="Bader C.D."/>
            <person name="Teijaro C.N."/>
            <person name="Fluegel L."/>
            <person name="Davis C.M."/>
            <person name="Simpson J.R."/>
            <person name="Lauterbach L."/>
            <person name="Steele A.D."/>
            <person name="Gui C."/>
            <person name="Meng S."/>
            <person name="Li G."/>
            <person name="Viehrig K."/>
            <person name="Ye F."/>
            <person name="Su P."/>
            <person name="Kiefer A.F."/>
            <person name="Nichols A."/>
            <person name="Cepeda A.J."/>
            <person name="Yan W."/>
            <person name="Fan B."/>
            <person name="Jiang Y."/>
            <person name="Adhikari A."/>
            <person name="Zheng C.-J."/>
            <person name="Schuster L."/>
            <person name="Cowan T.M."/>
            <person name="Smanski M.J."/>
            <person name="Chevrette M.G."/>
            <person name="De Carvalho L.P.S."/>
            <person name="Shen B."/>
        </authorList>
    </citation>
    <scope>NUCLEOTIDE SEQUENCE [LARGE SCALE GENOMIC DNA]</scope>
    <source>
        <strain evidence="2 3">NPDC058753</strain>
    </source>
</reference>
<evidence type="ECO:0000259" key="1">
    <source>
        <dbReference type="PROSITE" id="PS50801"/>
    </source>
</evidence>
<dbReference type="Gene3D" id="3.30.750.24">
    <property type="entry name" value="STAS domain"/>
    <property type="match status" value="1"/>
</dbReference>
<proteinExistence type="predicted"/>
<dbReference type="InterPro" id="IPR002645">
    <property type="entry name" value="STAS_dom"/>
</dbReference>